<feature type="compositionally biased region" description="Acidic residues" evidence="12">
    <location>
        <begin position="637"/>
        <end position="654"/>
    </location>
</feature>
<dbReference type="Gene3D" id="3.40.50.300">
    <property type="entry name" value="P-loop containing nucleotide triphosphate hydrolases"/>
    <property type="match status" value="1"/>
</dbReference>
<evidence type="ECO:0000256" key="7">
    <source>
        <dbReference type="ARBA" id="ARBA00022679"/>
    </source>
</evidence>
<dbReference type="PANTHER" id="PTHR12755">
    <property type="entry name" value="CLEAVAGE/POLYADENYLATION FACTOR IA SUBUNIT CLP1P"/>
    <property type="match status" value="1"/>
</dbReference>
<comment type="caution">
    <text evidence="14">The sequence shown here is derived from an EMBL/GenBank/DDBJ whole genome shotgun (WGS) entry which is preliminary data.</text>
</comment>
<feature type="region of interest" description="Disordered" evidence="12">
    <location>
        <begin position="1"/>
        <end position="20"/>
    </location>
</feature>
<evidence type="ECO:0000256" key="1">
    <source>
        <dbReference type="ARBA" id="ARBA00003798"/>
    </source>
</evidence>
<dbReference type="RefSeq" id="XP_046114436.1">
    <property type="nucleotide sequence ID" value="XM_046264177.1"/>
</dbReference>
<evidence type="ECO:0000256" key="11">
    <source>
        <dbReference type="ARBA" id="ARBA00023242"/>
    </source>
</evidence>
<dbReference type="GO" id="GO:0051731">
    <property type="term" value="F:polynucleotide 5'-hydroxyl-kinase activity"/>
    <property type="evidence" value="ECO:0007669"/>
    <property type="project" value="InterPro"/>
</dbReference>
<evidence type="ECO:0000256" key="9">
    <source>
        <dbReference type="ARBA" id="ARBA00022777"/>
    </source>
</evidence>
<gene>
    <name evidence="14" type="ORF">F5Z01DRAFT_665789</name>
</gene>
<dbReference type="InterPro" id="IPR032319">
    <property type="entry name" value="CLP1_P"/>
</dbReference>
<dbReference type="AlphaFoldDB" id="A0A9P8CKY2"/>
<feature type="compositionally biased region" description="Polar residues" evidence="12">
    <location>
        <begin position="97"/>
        <end position="116"/>
    </location>
</feature>
<name>A0A9P8CKY2_9HYPO</name>
<feature type="domain" description="Clp1 P-loop" evidence="13">
    <location>
        <begin position="266"/>
        <end position="458"/>
    </location>
</feature>
<keyword evidence="15" id="KW-1185">Reference proteome</keyword>
<accession>A0A9P8CKY2</accession>
<dbReference type="GO" id="GO:0005730">
    <property type="term" value="C:nucleolus"/>
    <property type="evidence" value="ECO:0007669"/>
    <property type="project" value="UniProtKB-SubCell"/>
</dbReference>
<evidence type="ECO:0000256" key="10">
    <source>
        <dbReference type="ARBA" id="ARBA00022840"/>
    </source>
</evidence>
<sequence>MSASKRRKVDQEATQPAVSALTALSARRRLAEGNALGDATSAPASPEPRALPSNSNAFSVLQGLSRQGDSPSVAARQPESPGKPQRNKARHLKSEDSTGSSTPRSVQLSSFRPSKNNCRRHANGITELRLKESERFLVLGSFGIRVLEGEVTVAGTTLRADGETHWLHAPYCHAIPVLRTRPQTRLEIHMDPCAPALRQLGRLSPLFRNLWNEPVSLSFDILYTSEDAPRKSVIQELKSPPEWNKELDNLLAPGTNNTALTALVCGPKSAGKSTFSKILANRLITRSGDKGLLDKGVALLDLDPGQSEYALPGTISLVHVKEPNLSASFTHPSFSNAASQIVRCHTIASVSPASDPDLYRAATFDLYATYAASLKGVPLIINTPGWILGTGLELLEDIIRHTTPDEVIYMSELGPADTVDSLRAATAKNFRTLPSQPSEFTARTGAHLRAMQTMSYFHLKPTPDSGRLGWNPSPLSQHPPLELRYAGPKAGIKGVLCYNYEPPADLLASSINGMVLAVVVIEDRKAYGELVNSASADIAISESPEGIPFIQNQDDASLNPRYSKTIGLVLVRGIDPARKVLQLLTPMSLDQIDTAMGLKQDLVLVHGKFDAPSWAYTEDLYYQSGDDDATTHLQIEDQDTDDDVSDKEPEDVTEATDVGQVPWVEVLRGHEKRPVGSKVWRVRRDLGRQNGE</sequence>
<evidence type="ECO:0000256" key="3">
    <source>
        <dbReference type="ARBA" id="ARBA00011003"/>
    </source>
</evidence>
<evidence type="ECO:0000259" key="13">
    <source>
        <dbReference type="Pfam" id="PF16575"/>
    </source>
</evidence>
<feature type="region of interest" description="Disordered" evidence="12">
    <location>
        <begin position="637"/>
        <end position="659"/>
    </location>
</feature>
<dbReference type="InterPro" id="IPR027417">
    <property type="entry name" value="P-loop_NTPase"/>
</dbReference>
<dbReference type="GO" id="GO:0000448">
    <property type="term" value="P:cleavage in ITS2 between 5.8S rRNA and LSU-rRNA of tricistronic rRNA transcript (SSU-rRNA, 5.8S rRNA, LSU-rRNA)"/>
    <property type="evidence" value="ECO:0007669"/>
    <property type="project" value="TreeGrafter"/>
</dbReference>
<keyword evidence="6" id="KW-0698">rRNA processing</keyword>
<dbReference type="PANTHER" id="PTHR12755:SF3">
    <property type="entry name" value="POLYNUCLEOTIDE 5'-HYDROXYL-KINASE NOL9"/>
    <property type="match status" value="1"/>
</dbReference>
<keyword evidence="11" id="KW-0539">Nucleus</keyword>
<evidence type="ECO:0000256" key="6">
    <source>
        <dbReference type="ARBA" id="ARBA00022552"/>
    </source>
</evidence>
<evidence type="ECO:0000313" key="14">
    <source>
        <dbReference type="EMBL" id="KAG9250512.1"/>
    </source>
</evidence>
<dbReference type="Proteomes" id="UP000887229">
    <property type="component" value="Unassembled WGS sequence"/>
</dbReference>
<evidence type="ECO:0000313" key="15">
    <source>
        <dbReference type="Proteomes" id="UP000887229"/>
    </source>
</evidence>
<keyword evidence="9" id="KW-0418">Kinase</keyword>
<proteinExistence type="inferred from homology"/>
<evidence type="ECO:0000256" key="8">
    <source>
        <dbReference type="ARBA" id="ARBA00022741"/>
    </source>
</evidence>
<reference evidence="14" key="1">
    <citation type="journal article" date="2021" name="IMA Fungus">
        <title>Genomic characterization of three marine fungi, including Emericellopsis atlantica sp. nov. with signatures of a generalist lifestyle and marine biomass degradation.</title>
        <authorList>
            <person name="Hagestad O.C."/>
            <person name="Hou L."/>
            <person name="Andersen J.H."/>
            <person name="Hansen E.H."/>
            <person name="Altermark B."/>
            <person name="Li C."/>
            <person name="Kuhnert E."/>
            <person name="Cox R.J."/>
            <person name="Crous P.W."/>
            <person name="Spatafora J.W."/>
            <person name="Lail K."/>
            <person name="Amirebrahimi M."/>
            <person name="Lipzen A."/>
            <person name="Pangilinan J."/>
            <person name="Andreopoulos W."/>
            <person name="Hayes R.D."/>
            <person name="Ng V."/>
            <person name="Grigoriev I.V."/>
            <person name="Jackson S.A."/>
            <person name="Sutton T.D.S."/>
            <person name="Dobson A.D.W."/>
            <person name="Rama T."/>
        </authorList>
    </citation>
    <scope>NUCLEOTIDE SEQUENCE</scope>
    <source>
        <strain evidence="14">TS7</strain>
    </source>
</reference>
<keyword evidence="8" id="KW-0547">Nucleotide-binding</keyword>
<dbReference type="OrthoDB" id="4054781at2759"/>
<comment type="function">
    <text evidence="1">Polynucleotide 5'-kinase involved in rRNA processing.</text>
</comment>
<comment type="subcellular location">
    <subcellularLocation>
        <location evidence="2">Nucleus</location>
        <location evidence="2">Nucleolus</location>
    </subcellularLocation>
</comment>
<evidence type="ECO:0000256" key="5">
    <source>
        <dbReference type="ARBA" id="ARBA00019824"/>
    </source>
</evidence>
<feature type="compositionally biased region" description="Polar residues" evidence="12">
    <location>
        <begin position="52"/>
        <end position="70"/>
    </location>
</feature>
<dbReference type="Pfam" id="PF16575">
    <property type="entry name" value="CLP1_P"/>
    <property type="match status" value="1"/>
</dbReference>
<feature type="region of interest" description="Disordered" evidence="12">
    <location>
        <begin position="32"/>
        <end position="119"/>
    </location>
</feature>
<evidence type="ECO:0000256" key="12">
    <source>
        <dbReference type="SAM" id="MobiDB-lite"/>
    </source>
</evidence>
<evidence type="ECO:0000256" key="2">
    <source>
        <dbReference type="ARBA" id="ARBA00004604"/>
    </source>
</evidence>
<evidence type="ECO:0000256" key="4">
    <source>
        <dbReference type="ARBA" id="ARBA00018706"/>
    </source>
</evidence>
<dbReference type="GeneID" id="70295080"/>
<dbReference type="GO" id="GO:0005524">
    <property type="term" value="F:ATP binding"/>
    <property type="evidence" value="ECO:0007669"/>
    <property type="project" value="UniProtKB-KW"/>
</dbReference>
<keyword evidence="10" id="KW-0067">ATP-binding</keyword>
<dbReference type="InterPro" id="IPR045116">
    <property type="entry name" value="Clp1/Grc3"/>
</dbReference>
<dbReference type="FunFam" id="3.40.50.300:FF:001156">
    <property type="entry name" value="Polynucleotide 5-hydroxyl-kinase grc3"/>
    <property type="match status" value="1"/>
</dbReference>
<keyword evidence="7" id="KW-0808">Transferase</keyword>
<dbReference type="EMBL" id="MU251276">
    <property type="protein sequence ID" value="KAG9250512.1"/>
    <property type="molecule type" value="Genomic_DNA"/>
</dbReference>
<organism evidence="14 15">
    <name type="scientific">Emericellopsis atlantica</name>
    <dbReference type="NCBI Taxonomy" id="2614577"/>
    <lineage>
        <taxon>Eukaryota</taxon>
        <taxon>Fungi</taxon>
        <taxon>Dikarya</taxon>
        <taxon>Ascomycota</taxon>
        <taxon>Pezizomycotina</taxon>
        <taxon>Sordariomycetes</taxon>
        <taxon>Hypocreomycetidae</taxon>
        <taxon>Hypocreales</taxon>
        <taxon>Bionectriaceae</taxon>
        <taxon>Emericellopsis</taxon>
    </lineage>
</organism>
<protein>
    <recommendedName>
        <fullName evidence="5">Polynucleotide 5'-hydroxyl-kinase GRC3</fullName>
    </recommendedName>
    <alternativeName>
        <fullName evidence="4">Polynucleotide 5'-hydroxyl-kinase grc3</fullName>
    </alternativeName>
</protein>
<comment type="similarity">
    <text evidence="3">Belongs to the Clp1 family. NOL9/GRC3 subfamily.</text>
</comment>